<evidence type="ECO:0008006" key="4">
    <source>
        <dbReference type="Google" id="ProtNLM"/>
    </source>
</evidence>
<dbReference type="InParanoid" id="A0A2T3A2Y9"/>
<dbReference type="EMBL" id="KZ678490">
    <property type="protein sequence ID" value="PSR81937.1"/>
    <property type="molecule type" value="Genomic_DNA"/>
</dbReference>
<evidence type="ECO:0000313" key="2">
    <source>
        <dbReference type="EMBL" id="PSR81937.1"/>
    </source>
</evidence>
<protein>
    <recommendedName>
        <fullName evidence="4">Secreted protein</fullName>
    </recommendedName>
</protein>
<sequence length="85" mass="9712">MIYFPAAALSICICFGKVLHVTGGPNIDWRVVQSRRTCPTRREIFYFVATLKQATLRPHQQLTVEIRSALLVHQRPLLAKARSCF</sequence>
<evidence type="ECO:0000313" key="3">
    <source>
        <dbReference type="Proteomes" id="UP000241462"/>
    </source>
</evidence>
<evidence type="ECO:0000256" key="1">
    <source>
        <dbReference type="SAM" id="SignalP"/>
    </source>
</evidence>
<proteinExistence type="predicted"/>
<dbReference type="AlphaFoldDB" id="A0A2T3A2Y9"/>
<feature type="chain" id="PRO_5015456873" description="Secreted protein" evidence="1">
    <location>
        <begin position="24"/>
        <end position="85"/>
    </location>
</feature>
<organism evidence="2 3">
    <name type="scientific">Coniella lustricola</name>
    <dbReference type="NCBI Taxonomy" id="2025994"/>
    <lineage>
        <taxon>Eukaryota</taxon>
        <taxon>Fungi</taxon>
        <taxon>Dikarya</taxon>
        <taxon>Ascomycota</taxon>
        <taxon>Pezizomycotina</taxon>
        <taxon>Sordariomycetes</taxon>
        <taxon>Sordariomycetidae</taxon>
        <taxon>Diaporthales</taxon>
        <taxon>Schizoparmaceae</taxon>
        <taxon>Coniella</taxon>
    </lineage>
</organism>
<keyword evidence="3" id="KW-1185">Reference proteome</keyword>
<dbReference type="Proteomes" id="UP000241462">
    <property type="component" value="Unassembled WGS sequence"/>
</dbReference>
<accession>A0A2T3A2Y9</accession>
<gene>
    <name evidence="2" type="ORF">BD289DRAFT_27202</name>
</gene>
<name>A0A2T3A2Y9_9PEZI</name>
<keyword evidence="1" id="KW-0732">Signal</keyword>
<feature type="signal peptide" evidence="1">
    <location>
        <begin position="1"/>
        <end position="23"/>
    </location>
</feature>
<reference evidence="2 3" key="1">
    <citation type="journal article" date="2018" name="Mycol. Prog.">
        <title>Coniella lustricola, a new species from submerged detritus.</title>
        <authorList>
            <person name="Raudabaugh D.B."/>
            <person name="Iturriaga T."/>
            <person name="Carver A."/>
            <person name="Mondo S."/>
            <person name="Pangilinan J."/>
            <person name="Lipzen A."/>
            <person name="He G."/>
            <person name="Amirebrahimi M."/>
            <person name="Grigoriev I.V."/>
            <person name="Miller A.N."/>
        </authorList>
    </citation>
    <scope>NUCLEOTIDE SEQUENCE [LARGE SCALE GENOMIC DNA]</scope>
    <source>
        <strain evidence="2 3">B22-T-1</strain>
    </source>
</reference>